<name>A0ABR4CN35_9HELO</name>
<comment type="caution">
    <text evidence="2">The sequence shown here is derived from an EMBL/GenBank/DDBJ whole genome shotgun (WGS) entry which is preliminary data.</text>
</comment>
<dbReference type="EMBL" id="JAZHXI010000006">
    <property type="protein sequence ID" value="KAL2070489.1"/>
    <property type="molecule type" value="Genomic_DNA"/>
</dbReference>
<feature type="compositionally biased region" description="Low complexity" evidence="1">
    <location>
        <begin position="30"/>
        <end position="42"/>
    </location>
</feature>
<accession>A0ABR4CN35</accession>
<feature type="compositionally biased region" description="Basic and acidic residues" evidence="1">
    <location>
        <begin position="591"/>
        <end position="600"/>
    </location>
</feature>
<sequence length="664" mass="73904">MVRHRSLSTGSSNGSNSDADANEKPRANKNSNSDSDSGSGSDSESESESDSGSNSDSNSNPDSEPEPVQPSQKRKKLRWLHAGLFKDAKGATRDVWYAFKTTRRGRQKIIYASDWHGTSFGNLNAGRWKIDLITWDKHHADKWARYITSNGTWAYGNVMKGRRHQRATLLRTWLDPNSPDIFAHGKQGNRTLGPPRNVVHFANDFSLGGVAPTASRVPFPPRNRDLDPSECYPNTRIPFSTTGIVVGCYKDSNNDPLIVIADFLTSQMACHPRFKNHRAAQNDQVESAFYECGWRINRRALERANDAMALGTINNAFQSKHWRHNSPLWVDRYKGKKLSRMLKEMRDDMGEHRDTDESESESSDSDGPDPDASPEVDTDADPSPDEVEDDHDLFFGSAAGPSKPPKAPHRKAATKASGSGPGPRSKRSIEQRLFDRLTGANDSSDEDEELFIPDNSKLKGKGLARTKRPLPGGMRSSPLPSADRLKNVKRSFSLDNSKAEGSGSAKKPWTARERFAMDTERAERRLLDLRAMRNNPEQNIKAEEESTKKVAPKKRIAESTSDEDEEEEEEEEEDTIIITKPRFNTTPSKRIKSESPEEPKPAPVVICLDDSDSDFEILEDKSTPVSFKSENRGDQLPETNGDNLSGQNDLHLPTTSSALPTSSN</sequence>
<feature type="compositionally biased region" description="Low complexity" evidence="1">
    <location>
        <begin position="652"/>
        <end position="664"/>
    </location>
</feature>
<keyword evidence="3" id="KW-1185">Reference proteome</keyword>
<gene>
    <name evidence="2" type="ORF">VTL71DRAFT_13515</name>
</gene>
<organism evidence="2 3">
    <name type="scientific">Oculimacula yallundae</name>
    <dbReference type="NCBI Taxonomy" id="86028"/>
    <lineage>
        <taxon>Eukaryota</taxon>
        <taxon>Fungi</taxon>
        <taxon>Dikarya</taxon>
        <taxon>Ascomycota</taxon>
        <taxon>Pezizomycotina</taxon>
        <taxon>Leotiomycetes</taxon>
        <taxon>Helotiales</taxon>
        <taxon>Ploettnerulaceae</taxon>
        <taxon>Oculimacula</taxon>
    </lineage>
</organism>
<evidence type="ECO:0000313" key="3">
    <source>
        <dbReference type="Proteomes" id="UP001595075"/>
    </source>
</evidence>
<feature type="compositionally biased region" description="Low complexity" evidence="1">
    <location>
        <begin position="7"/>
        <end position="17"/>
    </location>
</feature>
<feature type="region of interest" description="Disordered" evidence="1">
    <location>
        <begin position="347"/>
        <end position="664"/>
    </location>
</feature>
<dbReference type="Proteomes" id="UP001595075">
    <property type="component" value="Unassembled WGS sequence"/>
</dbReference>
<evidence type="ECO:0000313" key="2">
    <source>
        <dbReference type="EMBL" id="KAL2070489.1"/>
    </source>
</evidence>
<feature type="compositionally biased region" description="Basic residues" evidence="1">
    <location>
        <begin position="458"/>
        <end position="468"/>
    </location>
</feature>
<feature type="compositionally biased region" description="Acidic residues" evidence="1">
    <location>
        <begin position="560"/>
        <end position="575"/>
    </location>
</feature>
<reference evidence="2 3" key="1">
    <citation type="journal article" date="2024" name="Commun. Biol.">
        <title>Comparative genomic analysis of thermophilic fungi reveals convergent evolutionary adaptations and gene losses.</title>
        <authorList>
            <person name="Steindorff A.S."/>
            <person name="Aguilar-Pontes M.V."/>
            <person name="Robinson A.J."/>
            <person name="Andreopoulos B."/>
            <person name="LaButti K."/>
            <person name="Kuo A."/>
            <person name="Mondo S."/>
            <person name="Riley R."/>
            <person name="Otillar R."/>
            <person name="Haridas S."/>
            <person name="Lipzen A."/>
            <person name="Grimwood J."/>
            <person name="Schmutz J."/>
            <person name="Clum A."/>
            <person name="Reid I.D."/>
            <person name="Moisan M.C."/>
            <person name="Butler G."/>
            <person name="Nguyen T.T.M."/>
            <person name="Dewar K."/>
            <person name="Conant G."/>
            <person name="Drula E."/>
            <person name="Henrissat B."/>
            <person name="Hansel C."/>
            <person name="Singer S."/>
            <person name="Hutchinson M.I."/>
            <person name="de Vries R.P."/>
            <person name="Natvig D.O."/>
            <person name="Powell A.J."/>
            <person name="Tsang A."/>
            <person name="Grigoriev I.V."/>
        </authorList>
    </citation>
    <scope>NUCLEOTIDE SEQUENCE [LARGE SCALE GENOMIC DNA]</scope>
    <source>
        <strain evidence="2 3">CBS 494.80</strain>
    </source>
</reference>
<evidence type="ECO:0000256" key="1">
    <source>
        <dbReference type="SAM" id="MobiDB-lite"/>
    </source>
</evidence>
<protein>
    <submittedName>
        <fullName evidence="2">Uncharacterized protein</fullName>
    </submittedName>
</protein>
<feature type="compositionally biased region" description="Low complexity" evidence="1">
    <location>
        <begin position="50"/>
        <end position="62"/>
    </location>
</feature>
<feature type="region of interest" description="Disordered" evidence="1">
    <location>
        <begin position="1"/>
        <end position="76"/>
    </location>
</feature>
<feature type="compositionally biased region" description="Basic and acidic residues" evidence="1">
    <location>
        <begin position="510"/>
        <end position="531"/>
    </location>
</feature>
<feature type="compositionally biased region" description="Acidic residues" evidence="1">
    <location>
        <begin position="356"/>
        <end position="391"/>
    </location>
</feature>
<feature type="compositionally biased region" description="Polar residues" evidence="1">
    <location>
        <begin position="637"/>
        <end position="648"/>
    </location>
</feature>
<proteinExistence type="predicted"/>